<reference evidence="2 3" key="1">
    <citation type="journal article" date="2018" name="Evol. Lett.">
        <title>Horizontal gene cluster transfer increased hallucinogenic mushroom diversity.</title>
        <authorList>
            <person name="Reynolds H.T."/>
            <person name="Vijayakumar V."/>
            <person name="Gluck-Thaler E."/>
            <person name="Korotkin H.B."/>
            <person name="Matheny P.B."/>
            <person name="Slot J.C."/>
        </authorList>
    </citation>
    <scope>NUCLEOTIDE SEQUENCE [LARGE SCALE GENOMIC DNA]</scope>
    <source>
        <strain evidence="2 3">2631</strain>
    </source>
</reference>
<evidence type="ECO:0000256" key="1">
    <source>
        <dbReference type="SAM" id="SignalP"/>
    </source>
</evidence>
<feature type="chain" id="PRO_5019175618" evidence="1">
    <location>
        <begin position="20"/>
        <end position="79"/>
    </location>
</feature>
<keyword evidence="3" id="KW-1185">Reference proteome</keyword>
<protein>
    <submittedName>
        <fullName evidence="2">Uncharacterized protein</fullName>
    </submittedName>
</protein>
<gene>
    <name evidence="2" type="ORF">CVT25_009642</name>
</gene>
<dbReference type="EMBL" id="NHYD01001756">
    <property type="protein sequence ID" value="PPQ90003.1"/>
    <property type="molecule type" value="Genomic_DNA"/>
</dbReference>
<evidence type="ECO:0000313" key="3">
    <source>
        <dbReference type="Proteomes" id="UP000283269"/>
    </source>
</evidence>
<feature type="signal peptide" evidence="1">
    <location>
        <begin position="1"/>
        <end position="19"/>
    </location>
</feature>
<keyword evidence="1" id="KW-0732">Signal</keyword>
<comment type="caution">
    <text evidence="2">The sequence shown here is derived from an EMBL/GenBank/DDBJ whole genome shotgun (WGS) entry which is preliminary data.</text>
</comment>
<sequence>MLDIKFYTIAALLLLSVSAIPIAQIDAAETEVGRADTAWLREIEVGRADTAWLREVEVSRADTAWLREVEVSRADTAWL</sequence>
<name>A0A409XGX4_PSICY</name>
<dbReference type="OrthoDB" id="10438805at2759"/>
<evidence type="ECO:0000313" key="2">
    <source>
        <dbReference type="EMBL" id="PPQ90003.1"/>
    </source>
</evidence>
<dbReference type="AlphaFoldDB" id="A0A409XGX4"/>
<proteinExistence type="predicted"/>
<dbReference type="InParanoid" id="A0A409XGX4"/>
<organism evidence="2 3">
    <name type="scientific">Psilocybe cyanescens</name>
    <dbReference type="NCBI Taxonomy" id="93625"/>
    <lineage>
        <taxon>Eukaryota</taxon>
        <taxon>Fungi</taxon>
        <taxon>Dikarya</taxon>
        <taxon>Basidiomycota</taxon>
        <taxon>Agaricomycotina</taxon>
        <taxon>Agaricomycetes</taxon>
        <taxon>Agaricomycetidae</taxon>
        <taxon>Agaricales</taxon>
        <taxon>Agaricineae</taxon>
        <taxon>Strophariaceae</taxon>
        <taxon>Psilocybe</taxon>
    </lineage>
</organism>
<accession>A0A409XGX4</accession>
<dbReference type="Proteomes" id="UP000283269">
    <property type="component" value="Unassembled WGS sequence"/>
</dbReference>